<protein>
    <recommendedName>
        <fullName evidence="3">GIY-YIG nuclease family protein</fullName>
    </recommendedName>
</protein>
<reference evidence="1 2" key="1">
    <citation type="submission" date="2018-04" db="EMBL/GenBank/DDBJ databases">
        <title>Polynucleobacter sp. UH21B genome.</title>
        <authorList>
            <person name="Hahn M.W."/>
        </authorList>
    </citation>
    <scope>NUCLEOTIDE SEQUENCE [LARGE SCALE GENOMIC DNA]</scope>
    <source>
        <strain evidence="1 2">MWH-UH21B</strain>
    </source>
</reference>
<evidence type="ECO:0000313" key="1">
    <source>
        <dbReference type="EMBL" id="QKM64373.1"/>
    </source>
</evidence>
<accession>A0A6M9Q6D8</accession>
<organism evidence="1 2">
    <name type="scientific">Polynucleobacter tropicus</name>
    <dbReference type="NCBI Taxonomy" id="1743174"/>
    <lineage>
        <taxon>Bacteria</taxon>
        <taxon>Pseudomonadati</taxon>
        <taxon>Pseudomonadota</taxon>
        <taxon>Betaproteobacteria</taxon>
        <taxon>Burkholderiales</taxon>
        <taxon>Burkholderiaceae</taxon>
        <taxon>Polynucleobacter</taxon>
    </lineage>
</organism>
<proteinExistence type="predicted"/>
<dbReference type="Proteomes" id="UP000503312">
    <property type="component" value="Chromosome"/>
</dbReference>
<dbReference type="EMBL" id="CP028942">
    <property type="protein sequence ID" value="QKM64373.1"/>
    <property type="molecule type" value="Genomic_DNA"/>
</dbReference>
<dbReference type="AlphaFoldDB" id="A0A6M9Q6D8"/>
<keyword evidence="2" id="KW-1185">Reference proteome</keyword>
<dbReference type="KEGG" id="ptrp:DCO17_03435"/>
<evidence type="ECO:0000313" key="2">
    <source>
        <dbReference type="Proteomes" id="UP000503312"/>
    </source>
</evidence>
<name>A0A6M9Q6D8_9BURK</name>
<evidence type="ECO:0008006" key="3">
    <source>
        <dbReference type="Google" id="ProtNLM"/>
    </source>
</evidence>
<sequence length="269" mass="30430">MSHLRGFNCPSCGRESTAQKLGHSLERFLQDAKAMHGDRYDYSEVDYTNALTKVKIICSKHGAFYQTPSSHINGVNCSKCSDIASADKRRLTTEDFIRAAWLTHGDRYDYSKVNYVTALEKVEIICSEHGSFWQSPINHSRGSGCPGCAVSGFDQTKPATLYYLAVLTDSNETLYKIGITNLSVHKRFPSIDLERIRTLKIWQFDQGADAAQEELRILREFEDDQYLGPDVLVGAGNTELFVRDVLGLENEVGLKYFKQWSQESFDLDE</sequence>
<gene>
    <name evidence="1" type="ORF">DCO17_03435</name>
</gene>